<evidence type="ECO:0000313" key="2">
    <source>
        <dbReference type="EMBL" id="GAH34917.1"/>
    </source>
</evidence>
<feature type="non-terminal residue" evidence="2">
    <location>
        <position position="49"/>
    </location>
</feature>
<dbReference type="GO" id="GO:0005737">
    <property type="term" value="C:cytoplasm"/>
    <property type="evidence" value="ECO:0007669"/>
    <property type="project" value="InterPro"/>
</dbReference>
<dbReference type="GO" id="GO:0004814">
    <property type="term" value="F:arginine-tRNA ligase activity"/>
    <property type="evidence" value="ECO:0007669"/>
    <property type="project" value="InterPro"/>
</dbReference>
<sequence>MKAVIEILEDRISAAMAAVSGQSGCAAIVRPATDAKFGDYQANGVMALA</sequence>
<comment type="caution">
    <text evidence="2">The sequence shown here is derived from an EMBL/GenBank/DDBJ whole genome shotgun (WGS) entry which is preliminary data.</text>
</comment>
<organism evidence="2">
    <name type="scientific">marine sediment metagenome</name>
    <dbReference type="NCBI Taxonomy" id="412755"/>
    <lineage>
        <taxon>unclassified sequences</taxon>
        <taxon>metagenomes</taxon>
        <taxon>ecological metagenomes</taxon>
    </lineage>
</organism>
<dbReference type="Pfam" id="PF03485">
    <property type="entry name" value="Arg_tRNA_synt_N"/>
    <property type="match status" value="1"/>
</dbReference>
<dbReference type="AlphaFoldDB" id="X1EQP5"/>
<protein>
    <recommendedName>
        <fullName evidence="1">Arginyl tRNA synthetase N-terminal domain-containing protein</fullName>
    </recommendedName>
</protein>
<evidence type="ECO:0000259" key="1">
    <source>
        <dbReference type="Pfam" id="PF03485"/>
    </source>
</evidence>
<dbReference type="GO" id="GO:0006420">
    <property type="term" value="P:arginyl-tRNA aminoacylation"/>
    <property type="evidence" value="ECO:0007669"/>
    <property type="project" value="InterPro"/>
</dbReference>
<feature type="domain" description="Arginyl tRNA synthetase N-terminal" evidence="1">
    <location>
        <begin position="8"/>
        <end position="49"/>
    </location>
</feature>
<dbReference type="InterPro" id="IPR005148">
    <property type="entry name" value="Arg-tRNA-synth_N"/>
</dbReference>
<proteinExistence type="predicted"/>
<dbReference type="Gene3D" id="3.30.1360.70">
    <property type="entry name" value="Arginyl tRNA synthetase N-terminal domain"/>
    <property type="match status" value="1"/>
</dbReference>
<gene>
    <name evidence="2" type="ORF">S03H2_10377</name>
</gene>
<dbReference type="EMBL" id="BARU01005338">
    <property type="protein sequence ID" value="GAH34917.1"/>
    <property type="molecule type" value="Genomic_DNA"/>
</dbReference>
<reference evidence="2" key="1">
    <citation type="journal article" date="2014" name="Front. Microbiol.">
        <title>High frequency of phylogenetically diverse reductive dehalogenase-homologous genes in deep subseafloor sedimentary metagenomes.</title>
        <authorList>
            <person name="Kawai M."/>
            <person name="Futagami T."/>
            <person name="Toyoda A."/>
            <person name="Takaki Y."/>
            <person name="Nishi S."/>
            <person name="Hori S."/>
            <person name="Arai W."/>
            <person name="Tsubouchi T."/>
            <person name="Morono Y."/>
            <person name="Uchiyama I."/>
            <person name="Ito T."/>
            <person name="Fujiyama A."/>
            <person name="Inagaki F."/>
            <person name="Takami H."/>
        </authorList>
    </citation>
    <scope>NUCLEOTIDE SEQUENCE</scope>
    <source>
        <strain evidence="2">Expedition CK06-06</strain>
    </source>
</reference>
<accession>X1EQP5</accession>
<name>X1EQP5_9ZZZZ</name>
<dbReference type="InterPro" id="IPR036695">
    <property type="entry name" value="Arg-tRNA-synth_N_sf"/>
</dbReference>
<dbReference type="GO" id="GO:0005524">
    <property type="term" value="F:ATP binding"/>
    <property type="evidence" value="ECO:0007669"/>
    <property type="project" value="InterPro"/>
</dbReference>